<dbReference type="SMART" id="SM00530">
    <property type="entry name" value="HTH_XRE"/>
    <property type="match status" value="1"/>
</dbReference>
<evidence type="ECO:0000313" key="2">
    <source>
        <dbReference type="EMBL" id="MBB6038734.1"/>
    </source>
</evidence>
<sequence length="233" mass="25521">MGRRERELSPRGGLAGRLAAELRALRREAGGPSYREMASRVYFSRSALAEAAAGRSLPSLPVLLAFVQACGGDPEPWTERWHVLRRLLDEEGAEVPPASAWPAEEPVDGADPDCAGCAADAVTAHARKVALTERRVIMGKVELRYSPRFGAAWSRFEGFASLNHVATERDVDVEVQVCREPDGVVMSFRDRYVFDLHWSDVLRTGSGPVLARANLYFDGELAAAGESDRLMLP</sequence>
<evidence type="ECO:0000259" key="1">
    <source>
        <dbReference type="SMART" id="SM00530"/>
    </source>
</evidence>
<dbReference type="InterPro" id="IPR001387">
    <property type="entry name" value="Cro/C1-type_HTH"/>
</dbReference>
<dbReference type="CDD" id="cd00093">
    <property type="entry name" value="HTH_XRE"/>
    <property type="match status" value="1"/>
</dbReference>
<dbReference type="RefSeq" id="WP_184791516.1">
    <property type="nucleotide sequence ID" value="NZ_BONT01000060.1"/>
</dbReference>
<reference evidence="2 3" key="1">
    <citation type="submission" date="2020-08" db="EMBL/GenBank/DDBJ databases">
        <title>Genomic Encyclopedia of Type Strains, Phase IV (KMG-IV): sequencing the most valuable type-strain genomes for metagenomic binning, comparative biology and taxonomic classification.</title>
        <authorList>
            <person name="Goeker M."/>
        </authorList>
    </citation>
    <scope>NUCLEOTIDE SEQUENCE [LARGE SCALE GENOMIC DNA]</scope>
    <source>
        <strain evidence="2 3">YIM 65646</strain>
    </source>
</reference>
<evidence type="ECO:0000313" key="3">
    <source>
        <dbReference type="Proteomes" id="UP000548476"/>
    </source>
</evidence>
<accession>A0A841FSF4</accession>
<keyword evidence="3" id="KW-1185">Reference proteome</keyword>
<dbReference type="Pfam" id="PF10901">
    <property type="entry name" value="DUF2690"/>
    <property type="match status" value="1"/>
</dbReference>
<feature type="domain" description="HTH cro/C1-type" evidence="1">
    <location>
        <begin position="21"/>
        <end position="77"/>
    </location>
</feature>
<dbReference type="Proteomes" id="UP000548476">
    <property type="component" value="Unassembled WGS sequence"/>
</dbReference>
<protein>
    <submittedName>
        <fullName evidence="2">Transcriptional regulator with XRE-family HTH domain</fullName>
    </submittedName>
</protein>
<dbReference type="GO" id="GO:0003677">
    <property type="term" value="F:DNA binding"/>
    <property type="evidence" value="ECO:0007669"/>
    <property type="project" value="InterPro"/>
</dbReference>
<dbReference type="Pfam" id="PF13560">
    <property type="entry name" value="HTH_31"/>
    <property type="match status" value="1"/>
</dbReference>
<dbReference type="EMBL" id="JACHGT010000018">
    <property type="protein sequence ID" value="MBB6038734.1"/>
    <property type="molecule type" value="Genomic_DNA"/>
</dbReference>
<proteinExistence type="predicted"/>
<gene>
    <name evidence="2" type="ORF">HNR73_006620</name>
</gene>
<dbReference type="InterPro" id="IPR021224">
    <property type="entry name" value="DUF2690"/>
</dbReference>
<organism evidence="2 3">
    <name type="scientific">Phytomonospora endophytica</name>
    <dbReference type="NCBI Taxonomy" id="714109"/>
    <lineage>
        <taxon>Bacteria</taxon>
        <taxon>Bacillati</taxon>
        <taxon>Actinomycetota</taxon>
        <taxon>Actinomycetes</taxon>
        <taxon>Micromonosporales</taxon>
        <taxon>Micromonosporaceae</taxon>
        <taxon>Phytomonospora</taxon>
    </lineage>
</organism>
<comment type="caution">
    <text evidence="2">The sequence shown here is derived from an EMBL/GenBank/DDBJ whole genome shotgun (WGS) entry which is preliminary data.</text>
</comment>
<dbReference type="AlphaFoldDB" id="A0A841FSF4"/>
<name>A0A841FSF4_9ACTN</name>
<dbReference type="InterPro" id="IPR010982">
    <property type="entry name" value="Lambda_DNA-bd_dom_sf"/>
</dbReference>
<dbReference type="SUPFAM" id="SSF47413">
    <property type="entry name" value="lambda repressor-like DNA-binding domains"/>
    <property type="match status" value="1"/>
</dbReference>